<evidence type="ECO:0008006" key="3">
    <source>
        <dbReference type="Google" id="ProtNLM"/>
    </source>
</evidence>
<dbReference type="EMBL" id="FWXY01000018">
    <property type="protein sequence ID" value="SMC97277.1"/>
    <property type="molecule type" value="Genomic_DNA"/>
</dbReference>
<keyword evidence="2" id="KW-1185">Reference proteome</keyword>
<gene>
    <name evidence="1" type="ORF">SAMN02746065_1181</name>
</gene>
<evidence type="ECO:0000313" key="1">
    <source>
        <dbReference type="EMBL" id="SMC97277.1"/>
    </source>
</evidence>
<accession>A0A1W2DIE1</accession>
<reference evidence="1 2" key="1">
    <citation type="submission" date="2017-04" db="EMBL/GenBank/DDBJ databases">
        <authorList>
            <person name="Afonso C.L."/>
            <person name="Miller P.J."/>
            <person name="Scott M.A."/>
            <person name="Spackman E."/>
            <person name="Goraichik I."/>
            <person name="Dimitrov K.M."/>
            <person name="Suarez D.L."/>
            <person name="Swayne D.E."/>
        </authorList>
    </citation>
    <scope>NUCLEOTIDE SEQUENCE [LARGE SCALE GENOMIC DNA]</scope>
    <source>
        <strain evidence="1 2">DSM 3385</strain>
    </source>
</reference>
<organism evidence="1 2">
    <name type="scientific">Desulfocicer vacuolatum DSM 3385</name>
    <dbReference type="NCBI Taxonomy" id="1121400"/>
    <lineage>
        <taxon>Bacteria</taxon>
        <taxon>Pseudomonadati</taxon>
        <taxon>Thermodesulfobacteriota</taxon>
        <taxon>Desulfobacteria</taxon>
        <taxon>Desulfobacterales</taxon>
        <taxon>Desulfobacteraceae</taxon>
        <taxon>Desulfocicer</taxon>
    </lineage>
</organism>
<sequence length="203" mass="23127">MKQKPGPKPGKTQKAKALGKTGKDLASQISYFLPVALQNDTCDLVLVLDDLDCRDEINSAAIFNEAIDGIHGTENIDRCVAFAAPEIESWLIADWQNTFAVDYRFRAFHEGLRHRLSSFCKILFDNPESFSEFNPDTDACREKLSDVLIKAVQAESEERKLTLPHFSKREHSPELLMIAKAQIIQQKCPIFAKFYHYLKDHIE</sequence>
<dbReference type="Proteomes" id="UP000192418">
    <property type="component" value="Unassembled WGS sequence"/>
</dbReference>
<dbReference type="RefSeq" id="WP_212637960.1">
    <property type="nucleotide sequence ID" value="NZ_FWXY01000018.1"/>
</dbReference>
<dbReference type="AlphaFoldDB" id="A0A1W2DIE1"/>
<name>A0A1W2DIE1_9BACT</name>
<evidence type="ECO:0000313" key="2">
    <source>
        <dbReference type="Proteomes" id="UP000192418"/>
    </source>
</evidence>
<proteinExistence type="predicted"/>
<protein>
    <recommendedName>
        <fullName evidence="3">DUF4276 family protein</fullName>
    </recommendedName>
</protein>